<dbReference type="AlphaFoldDB" id="A0A195FLN5"/>
<keyword evidence="2" id="KW-1185">Reference proteome</keyword>
<proteinExistence type="predicted"/>
<sequence length="103" mass="11873">EDGDHWKKWLNATGEANDVAQLSLYSSHFSEHGTDTRRALAGKKRIIIEDLKEVDPYFTCILSFLRYANLKATIVRDRGDKKQHDDVTLPKWQSLSRRATKLS</sequence>
<accession>A0A195FLN5</accession>
<feature type="non-terminal residue" evidence="1">
    <location>
        <position position="1"/>
    </location>
</feature>
<evidence type="ECO:0000313" key="2">
    <source>
        <dbReference type="Proteomes" id="UP000078541"/>
    </source>
</evidence>
<name>A0A195FLN5_9HYME</name>
<dbReference type="EMBL" id="KQ981490">
    <property type="protein sequence ID" value="KYN41328.1"/>
    <property type="molecule type" value="Genomic_DNA"/>
</dbReference>
<evidence type="ECO:0000313" key="1">
    <source>
        <dbReference type="EMBL" id="KYN41328.1"/>
    </source>
</evidence>
<gene>
    <name evidence="1" type="ORF">ALC56_04480</name>
</gene>
<protein>
    <submittedName>
        <fullName evidence="1">Uncharacterized protein</fullName>
    </submittedName>
</protein>
<organism evidence="1 2">
    <name type="scientific">Trachymyrmex septentrionalis</name>
    <dbReference type="NCBI Taxonomy" id="34720"/>
    <lineage>
        <taxon>Eukaryota</taxon>
        <taxon>Metazoa</taxon>
        <taxon>Ecdysozoa</taxon>
        <taxon>Arthropoda</taxon>
        <taxon>Hexapoda</taxon>
        <taxon>Insecta</taxon>
        <taxon>Pterygota</taxon>
        <taxon>Neoptera</taxon>
        <taxon>Endopterygota</taxon>
        <taxon>Hymenoptera</taxon>
        <taxon>Apocrita</taxon>
        <taxon>Aculeata</taxon>
        <taxon>Formicoidea</taxon>
        <taxon>Formicidae</taxon>
        <taxon>Myrmicinae</taxon>
        <taxon>Trachymyrmex</taxon>
    </lineage>
</organism>
<dbReference type="Proteomes" id="UP000078541">
    <property type="component" value="Unassembled WGS sequence"/>
</dbReference>
<reference evidence="1 2" key="1">
    <citation type="submission" date="2016-03" db="EMBL/GenBank/DDBJ databases">
        <title>Trachymyrmex septentrionalis WGS genome.</title>
        <authorList>
            <person name="Nygaard S."/>
            <person name="Hu H."/>
            <person name="Boomsma J."/>
            <person name="Zhang G."/>
        </authorList>
    </citation>
    <scope>NUCLEOTIDE SEQUENCE [LARGE SCALE GENOMIC DNA]</scope>
    <source>
        <strain evidence="1">Tsep2-gDNA-1</strain>
        <tissue evidence="1">Whole body</tissue>
    </source>
</reference>